<name>A0ACB8YA13_ARCLA</name>
<organism evidence="1 2">
    <name type="scientific">Arctium lappa</name>
    <name type="common">Greater burdock</name>
    <name type="synonym">Lappa major</name>
    <dbReference type="NCBI Taxonomy" id="4217"/>
    <lineage>
        <taxon>Eukaryota</taxon>
        <taxon>Viridiplantae</taxon>
        <taxon>Streptophyta</taxon>
        <taxon>Embryophyta</taxon>
        <taxon>Tracheophyta</taxon>
        <taxon>Spermatophyta</taxon>
        <taxon>Magnoliopsida</taxon>
        <taxon>eudicotyledons</taxon>
        <taxon>Gunneridae</taxon>
        <taxon>Pentapetalae</taxon>
        <taxon>asterids</taxon>
        <taxon>campanulids</taxon>
        <taxon>Asterales</taxon>
        <taxon>Asteraceae</taxon>
        <taxon>Carduoideae</taxon>
        <taxon>Cardueae</taxon>
        <taxon>Arctiinae</taxon>
        <taxon>Arctium</taxon>
    </lineage>
</organism>
<reference evidence="1 2" key="2">
    <citation type="journal article" date="2022" name="Mol. Ecol. Resour.">
        <title>The genomes of chicory, endive, great burdock and yacon provide insights into Asteraceae paleo-polyploidization history and plant inulin production.</title>
        <authorList>
            <person name="Fan W."/>
            <person name="Wang S."/>
            <person name="Wang H."/>
            <person name="Wang A."/>
            <person name="Jiang F."/>
            <person name="Liu H."/>
            <person name="Zhao H."/>
            <person name="Xu D."/>
            <person name="Zhang Y."/>
        </authorList>
    </citation>
    <scope>NUCLEOTIDE SEQUENCE [LARGE SCALE GENOMIC DNA]</scope>
    <source>
        <strain evidence="2">cv. Niubang</strain>
        <tissue evidence="1">Leaf</tissue>
    </source>
</reference>
<comment type="caution">
    <text evidence="1">The sequence shown here is derived from an EMBL/GenBank/DDBJ whole genome shotgun (WGS) entry which is preliminary data.</text>
</comment>
<evidence type="ECO:0000313" key="1">
    <source>
        <dbReference type="EMBL" id="KAI3681616.1"/>
    </source>
</evidence>
<sequence>MQEDEITSIVTNILWTYLVLFLEMNVVKALPPFLSFLNVASVFSILVHSYTPSAAGVTDDIFGISTTRAAAHPLVE</sequence>
<proteinExistence type="predicted"/>
<accession>A0ACB8YA13</accession>
<keyword evidence="2" id="KW-1185">Reference proteome</keyword>
<evidence type="ECO:0000313" key="2">
    <source>
        <dbReference type="Proteomes" id="UP001055879"/>
    </source>
</evidence>
<reference evidence="2" key="1">
    <citation type="journal article" date="2022" name="Mol. Ecol. Resour.">
        <title>The genomes of chicory, endive, great burdock and yacon provide insights into Asteraceae palaeo-polyploidization history and plant inulin production.</title>
        <authorList>
            <person name="Fan W."/>
            <person name="Wang S."/>
            <person name="Wang H."/>
            <person name="Wang A."/>
            <person name="Jiang F."/>
            <person name="Liu H."/>
            <person name="Zhao H."/>
            <person name="Xu D."/>
            <person name="Zhang Y."/>
        </authorList>
    </citation>
    <scope>NUCLEOTIDE SEQUENCE [LARGE SCALE GENOMIC DNA]</scope>
    <source>
        <strain evidence="2">cv. Niubang</strain>
    </source>
</reference>
<protein>
    <submittedName>
        <fullName evidence="1">Uncharacterized protein</fullName>
    </submittedName>
</protein>
<dbReference type="EMBL" id="CM042059">
    <property type="protein sequence ID" value="KAI3681616.1"/>
    <property type="molecule type" value="Genomic_DNA"/>
</dbReference>
<gene>
    <name evidence="1" type="ORF">L6452_36418</name>
</gene>
<dbReference type="Proteomes" id="UP001055879">
    <property type="component" value="Linkage Group LG13"/>
</dbReference>